<dbReference type="EMBL" id="JH930478">
    <property type="protein sequence ID" value="EKM50772.1"/>
    <property type="molecule type" value="Genomic_DNA"/>
</dbReference>
<keyword evidence="1" id="KW-0472">Membrane</keyword>
<keyword evidence="1" id="KW-1133">Transmembrane helix</keyword>
<dbReference type="Proteomes" id="UP000008370">
    <property type="component" value="Unassembled WGS sequence"/>
</dbReference>
<organism evidence="2 3">
    <name type="scientific">Phanerochaete carnosa (strain HHB-10118-sp)</name>
    <name type="common">White-rot fungus</name>
    <name type="synonym">Peniophora carnosa</name>
    <dbReference type="NCBI Taxonomy" id="650164"/>
    <lineage>
        <taxon>Eukaryota</taxon>
        <taxon>Fungi</taxon>
        <taxon>Dikarya</taxon>
        <taxon>Basidiomycota</taxon>
        <taxon>Agaricomycotina</taxon>
        <taxon>Agaricomycetes</taxon>
        <taxon>Polyporales</taxon>
        <taxon>Phanerochaetaceae</taxon>
        <taxon>Phanerochaete</taxon>
    </lineage>
</organism>
<gene>
    <name evidence="2" type="ORF">PHACADRAFT_213651</name>
</gene>
<name>K5WKI4_PHACS</name>
<evidence type="ECO:0000313" key="3">
    <source>
        <dbReference type="Proteomes" id="UP000008370"/>
    </source>
</evidence>
<dbReference type="AlphaFoldDB" id="K5WKI4"/>
<keyword evidence="1" id="KW-0812">Transmembrane</keyword>
<dbReference type="RefSeq" id="XP_007401034.1">
    <property type="nucleotide sequence ID" value="XM_007400972.1"/>
</dbReference>
<sequence length="272" mass="30446">MSSLEYSGCDTELADLGSENTDYRQRLGGPGPYLDEDFLPVPSREDATHQVNKHPISQRWGALLHIVVARSLCLSQFIYALTSILLSRFFLNLRYWLDDSHPTTGKMLDDMSSLRFQEATNLESELGSPLMRADGDCDGTNDANTRVACVQDDGWLDDGQRPEGVCNIWETFDHIRAARKLSIKTPLSTLFLRDGTLYFIVLIVLNIGQVVVAPSLCVSQLIYTLSSILMSRFFLNLRQTGEHPATERTADGPSTIRFLELDSFEGELGHPQ</sequence>
<dbReference type="OrthoDB" id="2804213at2759"/>
<dbReference type="HOGENOM" id="CLU_1023456_0_0_1"/>
<reference evidence="2 3" key="1">
    <citation type="journal article" date="2012" name="BMC Genomics">
        <title>Comparative genomics of the white-rot fungi, Phanerochaete carnosa and P. chrysosporium, to elucidate the genetic basis of the distinct wood types they colonize.</title>
        <authorList>
            <person name="Suzuki H."/>
            <person name="MacDonald J."/>
            <person name="Syed K."/>
            <person name="Salamov A."/>
            <person name="Hori C."/>
            <person name="Aerts A."/>
            <person name="Henrissat B."/>
            <person name="Wiebenga A."/>
            <person name="vanKuyk P.A."/>
            <person name="Barry K."/>
            <person name="Lindquist E."/>
            <person name="LaButti K."/>
            <person name="Lapidus A."/>
            <person name="Lucas S."/>
            <person name="Coutinho P."/>
            <person name="Gong Y."/>
            <person name="Samejima M."/>
            <person name="Mahadevan R."/>
            <person name="Abou-Zaid M."/>
            <person name="de Vries R.P."/>
            <person name="Igarashi K."/>
            <person name="Yadav J.S."/>
            <person name="Grigoriev I.V."/>
            <person name="Master E.R."/>
        </authorList>
    </citation>
    <scope>NUCLEOTIDE SEQUENCE [LARGE SCALE GENOMIC DNA]</scope>
    <source>
        <strain evidence="2 3">HHB-10118-sp</strain>
    </source>
</reference>
<dbReference type="InParanoid" id="K5WKI4"/>
<dbReference type="KEGG" id="pco:PHACADRAFT_213651"/>
<feature type="transmembrane region" description="Helical" evidence="1">
    <location>
        <begin position="197"/>
        <end position="223"/>
    </location>
</feature>
<protein>
    <submittedName>
        <fullName evidence="2">Uncharacterized protein</fullName>
    </submittedName>
</protein>
<evidence type="ECO:0000256" key="1">
    <source>
        <dbReference type="SAM" id="Phobius"/>
    </source>
</evidence>
<keyword evidence="3" id="KW-1185">Reference proteome</keyword>
<dbReference type="GeneID" id="18913399"/>
<proteinExistence type="predicted"/>
<accession>K5WKI4</accession>
<evidence type="ECO:0000313" key="2">
    <source>
        <dbReference type="EMBL" id="EKM50772.1"/>
    </source>
</evidence>